<feature type="transmembrane region" description="Helical" evidence="1">
    <location>
        <begin position="62"/>
        <end position="84"/>
    </location>
</feature>
<evidence type="ECO:0000313" key="2">
    <source>
        <dbReference type="EMBL" id="MDJ1168113.1"/>
    </source>
</evidence>
<name>A0ABT7APU6_9CYAN</name>
<feature type="transmembrane region" description="Helical" evidence="1">
    <location>
        <begin position="164"/>
        <end position="186"/>
    </location>
</feature>
<keyword evidence="3" id="KW-1185">Reference proteome</keyword>
<dbReference type="PANTHER" id="PTHR34289:SF8">
    <property type="entry name" value="DUF819 DOMAIN-CONTAINING PROTEIN"/>
    <property type="match status" value="1"/>
</dbReference>
<dbReference type="Proteomes" id="UP001235303">
    <property type="component" value="Unassembled WGS sequence"/>
</dbReference>
<keyword evidence="1" id="KW-0472">Membrane</keyword>
<evidence type="ECO:0000313" key="3">
    <source>
        <dbReference type="Proteomes" id="UP001235303"/>
    </source>
</evidence>
<keyword evidence="1" id="KW-1133">Transmembrane helix</keyword>
<comment type="caution">
    <text evidence="2">The sequence shown here is derived from an EMBL/GenBank/DDBJ whole genome shotgun (WGS) entry which is preliminary data.</text>
</comment>
<organism evidence="2 3">
    <name type="scientific">Roseofilum acuticapitatum BLCC-M154</name>
    <dbReference type="NCBI Taxonomy" id="3022444"/>
    <lineage>
        <taxon>Bacteria</taxon>
        <taxon>Bacillati</taxon>
        <taxon>Cyanobacteriota</taxon>
        <taxon>Cyanophyceae</taxon>
        <taxon>Desertifilales</taxon>
        <taxon>Desertifilaceae</taxon>
        <taxon>Roseofilum</taxon>
        <taxon>Roseofilum acuticapitatum</taxon>
    </lineage>
</organism>
<dbReference type="PANTHER" id="PTHR34289">
    <property type="entry name" value="PROTEIN, PUTATIVE (DUF819)-RELATED"/>
    <property type="match status" value="1"/>
</dbReference>
<feature type="transmembrane region" description="Helical" evidence="1">
    <location>
        <begin position="38"/>
        <end position="56"/>
    </location>
</feature>
<dbReference type="InterPro" id="IPR008537">
    <property type="entry name" value="DUF819"/>
</dbReference>
<feature type="transmembrane region" description="Helical" evidence="1">
    <location>
        <begin position="216"/>
        <end position="237"/>
    </location>
</feature>
<dbReference type="EMBL" id="JAQOSP010000006">
    <property type="protein sequence ID" value="MDJ1168113.1"/>
    <property type="molecule type" value="Genomic_DNA"/>
</dbReference>
<dbReference type="Pfam" id="PF05684">
    <property type="entry name" value="DUF819"/>
    <property type="match status" value="1"/>
</dbReference>
<feature type="transmembrane region" description="Helical" evidence="1">
    <location>
        <begin position="328"/>
        <end position="348"/>
    </location>
</feature>
<feature type="transmembrane region" description="Helical" evidence="1">
    <location>
        <begin position="271"/>
        <end position="290"/>
    </location>
</feature>
<dbReference type="RefSeq" id="WP_283751880.1">
    <property type="nucleotide sequence ID" value="NZ_JAQOSP010000006.1"/>
</dbReference>
<feature type="transmembrane region" description="Helical" evidence="1">
    <location>
        <begin position="6"/>
        <end position="26"/>
    </location>
</feature>
<keyword evidence="1" id="KW-0812">Transmembrane</keyword>
<gene>
    <name evidence="2" type="ORF">PMG71_01575</name>
</gene>
<proteinExistence type="predicted"/>
<reference evidence="2 3" key="1">
    <citation type="submission" date="2023-01" db="EMBL/GenBank/DDBJ databases">
        <title>Novel diversity within Roseofilum (Cyanobacteria; Desertifilaceae) from marine benthic mats with descriptions of four novel species.</title>
        <authorList>
            <person name="Wang Y."/>
            <person name="Berthold D.E."/>
            <person name="Hu J."/>
            <person name="Lefler F.W."/>
            <person name="Laughinghouse H.D. IV."/>
        </authorList>
    </citation>
    <scope>NUCLEOTIDE SEQUENCE [LARGE SCALE GENOMIC DNA]</scope>
    <source>
        <strain evidence="2 3">BLCC-M154</strain>
    </source>
</reference>
<feature type="transmembrane region" description="Helical" evidence="1">
    <location>
        <begin position="96"/>
        <end position="116"/>
    </location>
</feature>
<sequence>MIDTFIVPNANLILGAILLTLCAFSYWTEQTRRGTPPLAALLVLCLASLFSHLGLIPSSAPLYPAIATYGITFAIPLILSQIDLRELPTHAKATTLLLACGIGGTVLGAILGFILLPLGAEEGKLAAIFVAQYIGNSLNAADVASALDFQGAIALETINAIDRLLTSLFILFWLLISILPGIRSFFSPHQEDWGIRFGSAPVPTILKQTAPTRFDLALALAVSAISALLGYAIASAIRLPGSELFFTTIIVIILTQVFSTTSDRLAGIEEFGALLILLFFSTLGATTNIPELLALNPLLLKFAAIILLSHVAVILIAGKLLNIEWADILIASNSSIGSATLGVAMAVAQRWETLIIPAIICGTVGSIVANPISLILGNLLS</sequence>
<feature type="transmembrane region" description="Helical" evidence="1">
    <location>
        <begin position="243"/>
        <end position="259"/>
    </location>
</feature>
<protein>
    <submittedName>
        <fullName evidence="2">DUF819 family protein</fullName>
    </submittedName>
</protein>
<feature type="transmembrane region" description="Helical" evidence="1">
    <location>
        <begin position="302"/>
        <end position="321"/>
    </location>
</feature>
<feature type="transmembrane region" description="Helical" evidence="1">
    <location>
        <begin position="354"/>
        <end position="380"/>
    </location>
</feature>
<accession>A0ABT7APU6</accession>
<evidence type="ECO:0000256" key="1">
    <source>
        <dbReference type="SAM" id="Phobius"/>
    </source>
</evidence>